<evidence type="ECO:0000313" key="7">
    <source>
        <dbReference type="Proteomes" id="UP000001695"/>
    </source>
</evidence>
<dbReference type="Pfam" id="PF07703">
    <property type="entry name" value="A2M_BRD"/>
    <property type="match status" value="1"/>
</dbReference>
<dbReference type="HOGENOM" id="CLU_000965_1_0_5"/>
<evidence type="ECO:0000256" key="1">
    <source>
        <dbReference type="ARBA" id="ARBA00010556"/>
    </source>
</evidence>
<proteinExistence type="inferred from homology"/>
<dbReference type="PIRSF" id="PIRSF038980">
    <property type="entry name" value="A2M_bac"/>
    <property type="match status" value="1"/>
</dbReference>
<keyword evidence="3" id="KW-0677">Repeat</keyword>
<evidence type="ECO:0000256" key="3">
    <source>
        <dbReference type="ARBA" id="ARBA00022737"/>
    </source>
</evidence>
<dbReference type="Gene3D" id="2.60.40.1930">
    <property type="match status" value="1"/>
</dbReference>
<keyword evidence="2" id="KW-0732">Signal</keyword>
<dbReference type="Pfam" id="PF00024">
    <property type="entry name" value="PAN_1"/>
    <property type="match status" value="1"/>
</dbReference>
<evidence type="ECO:0000259" key="5">
    <source>
        <dbReference type="PROSITE" id="PS50948"/>
    </source>
</evidence>
<accession>B2IFP4</accession>
<dbReference type="SMART" id="SM01419">
    <property type="entry name" value="Thiol-ester_cl"/>
    <property type="match status" value="1"/>
</dbReference>
<evidence type="ECO:0000256" key="4">
    <source>
        <dbReference type="ARBA" id="ARBA00023157"/>
    </source>
</evidence>
<dbReference type="Pfam" id="PF17972">
    <property type="entry name" value="bMG5"/>
    <property type="match status" value="1"/>
</dbReference>
<dbReference type="InterPro" id="IPR001599">
    <property type="entry name" value="Macroglobln_a2"/>
</dbReference>
<dbReference type="InterPro" id="IPR041246">
    <property type="entry name" value="Bact_MG10"/>
</dbReference>
<dbReference type="Pfam" id="PF11974">
    <property type="entry name" value="bMG3"/>
    <property type="match status" value="1"/>
</dbReference>
<dbReference type="InterPro" id="IPR003609">
    <property type="entry name" value="Pan_app"/>
</dbReference>
<dbReference type="SMART" id="SM01359">
    <property type="entry name" value="A2M_N_2"/>
    <property type="match status" value="1"/>
</dbReference>
<dbReference type="eggNOG" id="COG2373">
    <property type="taxonomic scope" value="Bacteria"/>
</dbReference>
<dbReference type="Pfam" id="PF17962">
    <property type="entry name" value="bMG6"/>
    <property type="match status" value="1"/>
</dbReference>
<dbReference type="InterPro" id="IPR011626">
    <property type="entry name" value="Alpha-macroglobulin_TED"/>
</dbReference>
<dbReference type="Pfam" id="PF00207">
    <property type="entry name" value="A2M"/>
    <property type="match status" value="1"/>
</dbReference>
<dbReference type="InterPro" id="IPR049120">
    <property type="entry name" value="A2M_bMG2"/>
</dbReference>
<dbReference type="PANTHER" id="PTHR40094:SF1">
    <property type="entry name" value="UBIQUITIN DOMAIN-CONTAINING PROTEIN"/>
    <property type="match status" value="1"/>
</dbReference>
<dbReference type="InterPro" id="IPR008930">
    <property type="entry name" value="Terpenoid_cyclase/PrenylTrfase"/>
</dbReference>
<dbReference type="GO" id="GO:0004866">
    <property type="term" value="F:endopeptidase inhibitor activity"/>
    <property type="evidence" value="ECO:0007669"/>
    <property type="project" value="InterPro"/>
</dbReference>
<dbReference type="KEGG" id="bid:Bind_0604"/>
<dbReference type="InterPro" id="IPR026284">
    <property type="entry name" value="A2MG_proteobact"/>
</dbReference>
<reference evidence="7" key="1">
    <citation type="submission" date="2008-03" db="EMBL/GenBank/DDBJ databases">
        <title>Complete sequence of chromosome of Beijerinckia indica subsp. indica ATCC 9039.</title>
        <authorList>
            <consortium name="US DOE Joint Genome Institute"/>
            <person name="Copeland A."/>
            <person name="Lucas S."/>
            <person name="Lapidus A."/>
            <person name="Glavina del Rio T."/>
            <person name="Dalin E."/>
            <person name="Tice H."/>
            <person name="Bruce D."/>
            <person name="Goodwin L."/>
            <person name="Pitluck S."/>
            <person name="LaButti K."/>
            <person name="Schmutz J."/>
            <person name="Larimer F."/>
            <person name="Land M."/>
            <person name="Hauser L."/>
            <person name="Kyrpides N."/>
            <person name="Mikhailova N."/>
            <person name="Dunfield P.F."/>
            <person name="Dedysh S.N."/>
            <person name="Liesack W."/>
            <person name="Saw J.H."/>
            <person name="Alam M."/>
            <person name="Chen Y."/>
            <person name="Murrell J.C."/>
            <person name="Richardson P."/>
        </authorList>
    </citation>
    <scope>NUCLEOTIDE SEQUENCE [LARGE SCALE GENOMIC DNA]</scope>
    <source>
        <strain evidence="7">ATCC 9039 / DSM 1715 / NCIMB 8712</strain>
    </source>
</reference>
<dbReference type="InterPro" id="IPR021868">
    <property type="entry name" value="Alpha_2_Macroglob_MG3"/>
</dbReference>
<dbReference type="SUPFAM" id="SSF48239">
    <property type="entry name" value="Terpenoid cyclases/Protein prenyltransferases"/>
    <property type="match status" value="1"/>
</dbReference>
<dbReference type="Proteomes" id="UP000001695">
    <property type="component" value="Chromosome"/>
</dbReference>
<protein>
    <submittedName>
        <fullName evidence="6">Alpha-2-macroglobulin domain protein</fullName>
    </submittedName>
</protein>
<dbReference type="SMART" id="SM01360">
    <property type="entry name" value="A2M"/>
    <property type="match status" value="1"/>
</dbReference>
<dbReference type="GO" id="GO:0005615">
    <property type="term" value="C:extracellular space"/>
    <property type="evidence" value="ECO:0007669"/>
    <property type="project" value="InterPro"/>
</dbReference>
<evidence type="ECO:0000313" key="6">
    <source>
        <dbReference type="EMBL" id="ACB94255.1"/>
    </source>
</evidence>
<dbReference type="InterPro" id="IPR041203">
    <property type="entry name" value="Bact_A2M_MG5"/>
</dbReference>
<dbReference type="InterPro" id="IPR000177">
    <property type="entry name" value="Apple"/>
</dbReference>
<dbReference type="SUPFAM" id="SSF48452">
    <property type="entry name" value="TPR-like"/>
    <property type="match status" value="1"/>
</dbReference>
<gene>
    <name evidence="6" type="ordered locus">Bind_0604</name>
</gene>
<sequence length="1824" mass="196899">MSVSAIRVFVAGLLVTLVSLLPAIADAKREAVLTQDVDYFGFDLRTEQNVTLDQCQASCLGNKACKAFTYNPKVKWCFLKSDFDRMNQAPGAIAGKIIDSESREADLGAAPKLDFISNELIRQARDFKANLPRGRAPLGGGAPALIQQARKDLTNGKSDAALESLRLALATAPDKPELWSEVARAGNELGKTTSLASQMALVALNGYAVTRTASMRASALVELAVALEKSENYRAALNAYKASLALVNAKSVEAAYLDLKARRGFRIIDHSIDKDTISPRACVQFSEALVKAGVDYAPFLTLDGKAPKAFEAKDHEICVEGLAHGQHYKLGLRSGLPSSVGEVLEAPVSLDIYVRDRSPLVRFTGDNFVLPGSARRGIPIVSVNTDRADLKLYRIGDRGLAGLLTNTQFLTQLDRYSAQRIQDESGELVWQGAIDIQQDLNKEVVTSFPVDEALPKRQPGVYVLTAASPHTAKEDSDTQATQWFVVSDLGITTYAGTDALSIFVRSLASAKPMADVDLQLLAKNNEILGTAKTDAEGRATFSAGLMRGTGGLAPTIIMARAGGSDFVFLDMTRAGFDLSDRGVAGRESPGAIDLLAWTERGIYRVGETVHATALARDDRSVAIANLPLTFVFTRPDGVEDRRFVRDGGTAGGYTLDLPLPDNALRGTWTMKVFVDPKRSAIGERTFLVDDFIPDRTEFSLTSKVKEIEPSASVPVSVEGRFLYGAPAAGLSLEGDVNVKPTRENALFKDYVFGLADEEMGDGKELALEDLPVLDEAGKATFNVTLGDLPSTTQWLSARIVVRMREGNGRAIERALDLPVKAKGPMIGIKPEFSGDLGENTIANFHVIGVSPDGHKRAMHGLTWKLVSVERRYQWYREGSAWKYEPVNATKQVAAGMLDIGADGARISVPVVFGRYRLEIETSEAEGPSSSVAFDAGWFVEASSTETPDGLEIALDKQSYKVGETATLKILSRYAGEALVAVGAEKLIAVKTASLGDKGGEIALPVTADWGAGTYITATLFRPGDARDNRMPMRAIGIKWLRVDPGDRQLLVKLDLPAKMQPRQPLAIDLEVAGAGVREDAYVTVAAVDVGILNLTRYEPPNPDGWYFGQRRLGLEIRDLYGRLIDGSLGVTGRLRTGGDGGQMALQGSPPTQKLVAFFSGPVKLDAGGKAHVVFDIPQFNGTARVMAVAWSKSGVGHAVGDVIIRDPVVVTASLPRFLAPEDKAELRLDIANTDAPPGDYHIKAEGNAAIGFETSPFSRTIHLAAGEKSSLVIPIHAFQPGNGEVSVTVSNGVNDAPQLSLAQTLDVPVRPAILPMTARHVISLIPKSSLTIDRQLLADFQLQGASVSINVSRAAAFDVPALLMALDRYPYGCAEQITSRALPLLYLSELAKQYGLAEEGDVHQRVQEGIYKVLSYQGSSGGFGLWAAGSGDLWLDSYISDFLTRAREQKFDVPEEALAQALENLQNSLAYDDNLKDKGNEIAYALYVLARNRRAVLSDLRYYADTKLADFSTPLAKAHLAAALAFYGDAERSKATFLDALGLSQQMLVSKVSLARADYGSQLRDAAAVLALASESRPVPPIVPALVKIVSQEWEQKPAASTQELTWMLLAARGLQGADKDLALTVNGVPREGGYRAHLDGDALLDHPVKLTNETAVPVTATVTTVAAPVRPLPAGGNGFLIDRKYYTLGGKETSVTRVKQNERYVVVLHVSETNQWPQRILINDLLPAGFEIDNPSLVDSAQLSNFDWLDEVDAAHTEFRNDRFIAAFDHLGNDHDDITLAYIVRAVTPGIYDHPAATVEDMYRPQFSAQTSTGRMEVVAGQK</sequence>
<keyword evidence="7" id="KW-1185">Reference proteome</keyword>
<dbReference type="InterPro" id="IPR047565">
    <property type="entry name" value="Alpha-macroglob_thiol-ester_cl"/>
</dbReference>
<dbReference type="PANTHER" id="PTHR40094">
    <property type="entry name" value="ALPHA-2-MACROGLOBULIN HOMOLOG"/>
    <property type="match status" value="1"/>
</dbReference>
<dbReference type="Pfam" id="PF17973">
    <property type="entry name" value="bMG10"/>
    <property type="match status" value="1"/>
</dbReference>
<dbReference type="InterPro" id="IPR051802">
    <property type="entry name" value="YfhM-like"/>
</dbReference>
<dbReference type="SUPFAM" id="SSF57414">
    <property type="entry name" value="Hairpin loop containing domain-like"/>
    <property type="match status" value="1"/>
</dbReference>
<dbReference type="GO" id="GO:0006508">
    <property type="term" value="P:proteolysis"/>
    <property type="evidence" value="ECO:0007669"/>
    <property type="project" value="InterPro"/>
</dbReference>
<reference evidence="6 7" key="2">
    <citation type="journal article" date="2010" name="J. Bacteriol.">
        <title>Complete genome sequence of Beijerinckia indica subsp. indica.</title>
        <authorList>
            <person name="Tamas I."/>
            <person name="Dedysh S.N."/>
            <person name="Liesack W."/>
            <person name="Stott M.B."/>
            <person name="Alam M."/>
            <person name="Murrell J.C."/>
            <person name="Dunfield P.F."/>
        </authorList>
    </citation>
    <scope>NUCLEOTIDE SEQUENCE [LARGE SCALE GENOMIC DNA]</scope>
    <source>
        <strain evidence="7">ATCC 9039 / DSM 1715 / NCIMB 8712</strain>
    </source>
</reference>
<dbReference type="InterPro" id="IPR041462">
    <property type="entry name" value="Bact_A2M_MG6"/>
</dbReference>
<dbReference type="Pfam" id="PF21142">
    <property type="entry name" value="A2M_bMG2"/>
    <property type="match status" value="1"/>
</dbReference>
<dbReference type="Gene3D" id="1.25.40.10">
    <property type="entry name" value="Tetratricopeptide repeat domain"/>
    <property type="match status" value="1"/>
</dbReference>
<dbReference type="Pfam" id="PF01835">
    <property type="entry name" value="MG2"/>
    <property type="match status" value="1"/>
</dbReference>
<feature type="domain" description="Apple" evidence="5">
    <location>
        <begin position="25"/>
        <end position="105"/>
    </location>
</feature>
<dbReference type="CDD" id="cd02891">
    <property type="entry name" value="A2M_like"/>
    <property type="match status" value="1"/>
</dbReference>
<name>B2IFP4_BEII9</name>
<dbReference type="STRING" id="395963.Bind_0604"/>
<dbReference type="EMBL" id="CP001016">
    <property type="protein sequence ID" value="ACB94255.1"/>
    <property type="molecule type" value="Genomic_DNA"/>
</dbReference>
<dbReference type="PROSITE" id="PS50948">
    <property type="entry name" value="PAN"/>
    <property type="match status" value="1"/>
</dbReference>
<organism evidence="6 7">
    <name type="scientific">Beijerinckia indica subsp. indica (strain ATCC 9039 / DSM 1715 / NCIMB 8712)</name>
    <dbReference type="NCBI Taxonomy" id="395963"/>
    <lineage>
        <taxon>Bacteria</taxon>
        <taxon>Pseudomonadati</taxon>
        <taxon>Pseudomonadota</taxon>
        <taxon>Alphaproteobacteria</taxon>
        <taxon>Hyphomicrobiales</taxon>
        <taxon>Beijerinckiaceae</taxon>
        <taxon>Beijerinckia</taxon>
    </lineage>
</organism>
<dbReference type="SMART" id="SM00223">
    <property type="entry name" value="APPLE"/>
    <property type="match status" value="1"/>
</dbReference>
<comment type="similarity">
    <text evidence="1">Belongs to the protease inhibitor I39 (alpha-2-macroglobulin) family. Bacterial alpha-2-macroglobulin subfamily.</text>
</comment>
<dbReference type="InterPro" id="IPR011625">
    <property type="entry name" value="A2M_N_BRD"/>
</dbReference>
<dbReference type="Gene3D" id="1.50.10.20">
    <property type="match status" value="1"/>
</dbReference>
<dbReference type="CDD" id="cd01100">
    <property type="entry name" value="APPLE_Factor_XI_like"/>
    <property type="match status" value="1"/>
</dbReference>
<dbReference type="RefSeq" id="WP_012383613.1">
    <property type="nucleotide sequence ID" value="NC_010581.1"/>
</dbReference>
<keyword evidence="4" id="KW-1015">Disulfide bond</keyword>
<evidence type="ECO:0000256" key="2">
    <source>
        <dbReference type="ARBA" id="ARBA00022729"/>
    </source>
</evidence>
<dbReference type="InterPro" id="IPR002890">
    <property type="entry name" value="MG2"/>
</dbReference>
<dbReference type="InterPro" id="IPR011990">
    <property type="entry name" value="TPR-like_helical_dom_sf"/>
</dbReference>
<dbReference type="Gene3D" id="3.50.4.10">
    <property type="entry name" value="Hepatocyte Growth Factor"/>
    <property type="match status" value="1"/>
</dbReference>
<dbReference type="Pfam" id="PF07678">
    <property type="entry name" value="TED_complement"/>
    <property type="match status" value="1"/>
</dbReference>